<evidence type="ECO:0000313" key="9">
    <source>
        <dbReference type="Proteomes" id="UP000461880"/>
    </source>
</evidence>
<keyword evidence="9" id="KW-1185">Reference proteome</keyword>
<dbReference type="InterPro" id="IPR020622">
    <property type="entry name" value="Ala_racemase_pyridoxalP-BS"/>
</dbReference>
<dbReference type="Gene3D" id="3.20.20.10">
    <property type="entry name" value="Alanine racemase"/>
    <property type="match status" value="1"/>
</dbReference>
<dbReference type="InterPro" id="IPR000821">
    <property type="entry name" value="Ala_racemase"/>
</dbReference>
<dbReference type="InterPro" id="IPR029066">
    <property type="entry name" value="PLP-binding_barrel"/>
</dbReference>
<keyword evidence="2 4" id="KW-0663">Pyridoxal phosphate</keyword>
<protein>
    <recommendedName>
        <fullName evidence="4">Alanine racemase</fullName>
        <ecNumber evidence="4">5.1.1.1</ecNumber>
    </recommendedName>
</protein>
<comment type="caution">
    <text evidence="8">The sequence shown here is derived from an EMBL/GenBank/DDBJ whole genome shotgun (WGS) entry which is preliminary data.</text>
</comment>
<dbReference type="FunFam" id="3.20.20.10:FF:000002">
    <property type="entry name" value="Alanine racemase"/>
    <property type="match status" value="1"/>
</dbReference>
<feature type="domain" description="Alanine racemase C-terminal" evidence="7">
    <location>
        <begin position="228"/>
        <end position="349"/>
    </location>
</feature>
<dbReference type="InterPro" id="IPR011079">
    <property type="entry name" value="Ala_racemase_C"/>
</dbReference>
<dbReference type="UniPathway" id="UPA00042">
    <property type="reaction ID" value="UER00497"/>
</dbReference>
<evidence type="ECO:0000256" key="3">
    <source>
        <dbReference type="ARBA" id="ARBA00023235"/>
    </source>
</evidence>
<evidence type="ECO:0000259" key="7">
    <source>
        <dbReference type="SMART" id="SM01005"/>
    </source>
</evidence>
<dbReference type="HAMAP" id="MF_01201">
    <property type="entry name" value="Ala_racemase"/>
    <property type="match status" value="1"/>
</dbReference>
<feature type="binding site" evidence="4 6">
    <location>
        <position position="129"/>
    </location>
    <ligand>
        <name>substrate</name>
    </ligand>
</feature>
<dbReference type="Gene3D" id="2.40.37.10">
    <property type="entry name" value="Lyase, Ornithine Decarboxylase, Chain A, domain 1"/>
    <property type="match status" value="1"/>
</dbReference>
<evidence type="ECO:0000256" key="4">
    <source>
        <dbReference type="HAMAP-Rule" id="MF_01201"/>
    </source>
</evidence>
<comment type="similarity">
    <text evidence="4">Belongs to the alanine racemase family.</text>
</comment>
<accession>A0A7X2NR72</accession>
<dbReference type="SMART" id="SM01005">
    <property type="entry name" value="Ala_racemase_C"/>
    <property type="match status" value="1"/>
</dbReference>
<comment type="catalytic activity">
    <reaction evidence="4">
        <text>L-alanine = D-alanine</text>
        <dbReference type="Rhea" id="RHEA:20249"/>
        <dbReference type="ChEBI" id="CHEBI:57416"/>
        <dbReference type="ChEBI" id="CHEBI:57972"/>
        <dbReference type="EC" id="5.1.1.1"/>
    </reaction>
</comment>
<dbReference type="GO" id="GO:0030170">
    <property type="term" value="F:pyridoxal phosphate binding"/>
    <property type="evidence" value="ECO:0007669"/>
    <property type="project" value="UniProtKB-UniRule"/>
</dbReference>
<evidence type="ECO:0000313" key="8">
    <source>
        <dbReference type="EMBL" id="MSS57563.1"/>
    </source>
</evidence>
<gene>
    <name evidence="8" type="primary">alr</name>
    <name evidence="8" type="ORF">FYJ51_01390</name>
</gene>
<dbReference type="InterPro" id="IPR001608">
    <property type="entry name" value="Ala_racemase_N"/>
</dbReference>
<comment type="cofactor">
    <cofactor evidence="1 4 5">
        <name>pyridoxal 5'-phosphate</name>
        <dbReference type="ChEBI" id="CHEBI:597326"/>
    </cofactor>
</comment>
<keyword evidence="3 4" id="KW-0413">Isomerase</keyword>
<dbReference type="SUPFAM" id="SSF51419">
    <property type="entry name" value="PLP-binding barrel"/>
    <property type="match status" value="1"/>
</dbReference>
<dbReference type="GO" id="GO:0008784">
    <property type="term" value="F:alanine racemase activity"/>
    <property type="evidence" value="ECO:0007669"/>
    <property type="project" value="UniProtKB-UniRule"/>
</dbReference>
<evidence type="ECO:0000256" key="1">
    <source>
        <dbReference type="ARBA" id="ARBA00001933"/>
    </source>
</evidence>
<comment type="pathway">
    <text evidence="4">Amino-acid biosynthesis; D-alanine biosynthesis; D-alanine from L-alanine: step 1/1.</text>
</comment>
<feature type="modified residue" description="N6-(pyridoxal phosphate)lysine" evidence="4 5">
    <location>
        <position position="34"/>
    </location>
</feature>
<evidence type="ECO:0000256" key="5">
    <source>
        <dbReference type="PIRSR" id="PIRSR600821-50"/>
    </source>
</evidence>
<dbReference type="PANTHER" id="PTHR30511:SF0">
    <property type="entry name" value="ALANINE RACEMASE, CATABOLIC-RELATED"/>
    <property type="match status" value="1"/>
</dbReference>
<dbReference type="GO" id="GO:0030632">
    <property type="term" value="P:D-alanine biosynthetic process"/>
    <property type="evidence" value="ECO:0007669"/>
    <property type="project" value="UniProtKB-UniRule"/>
</dbReference>
<dbReference type="PANTHER" id="PTHR30511">
    <property type="entry name" value="ALANINE RACEMASE"/>
    <property type="match status" value="1"/>
</dbReference>
<feature type="active site" description="Proton acceptor; specific for D-alanine" evidence="4">
    <location>
        <position position="34"/>
    </location>
</feature>
<dbReference type="EMBL" id="VUMN01000002">
    <property type="protein sequence ID" value="MSS57563.1"/>
    <property type="molecule type" value="Genomic_DNA"/>
</dbReference>
<organism evidence="8 9">
    <name type="scientific">Stecheria intestinalis</name>
    <dbReference type="NCBI Taxonomy" id="2606630"/>
    <lineage>
        <taxon>Bacteria</taxon>
        <taxon>Bacillati</taxon>
        <taxon>Bacillota</taxon>
        <taxon>Erysipelotrichia</taxon>
        <taxon>Erysipelotrichales</taxon>
        <taxon>Erysipelotrichaceae</taxon>
        <taxon>Stecheria</taxon>
    </lineage>
</organism>
<name>A0A7X2NR72_9FIRM</name>
<sequence length="367" mass="40591">MYRDTWMEVDLDAIADNVRSIHQICGKRIIAVIKADAYGCGDIQVAKACLDAGAEMLAVSSLDEAMMLRNEGYGGEVLILGAVNPEDALVLSENGISTAAFSLDWVKEVVKHDCSGMKVHLAVDTGMNRIGFREIREMEEARDILLHAGVKLTGIFTHFCCTDTSREMTDRQYLKFAEAVKALDYPFEWIHCDNSDATIFFRDSLSNACRVGISLYGISGFKKDLKPALGLYTKLVMSKLVPAGETIGYGATYETKTTERIGTIPIGYADGFIRANQGRKVCIDGCYAEVVGRVCMDQTMIRLPEEKQIGSVVEIFGSHIPLEQMAAELHTIPYEIISLISGRVTRLYRKNGKISSESNERILKSEI</sequence>
<dbReference type="PRINTS" id="PR00992">
    <property type="entry name" value="ALARACEMASE"/>
</dbReference>
<evidence type="ECO:0000256" key="6">
    <source>
        <dbReference type="PIRSR" id="PIRSR600821-52"/>
    </source>
</evidence>
<evidence type="ECO:0000256" key="2">
    <source>
        <dbReference type="ARBA" id="ARBA00022898"/>
    </source>
</evidence>
<dbReference type="EC" id="5.1.1.1" evidence="4"/>
<comment type="function">
    <text evidence="4">Catalyzes the interconversion of L-alanine and D-alanine. May also act on other amino acids.</text>
</comment>
<dbReference type="Proteomes" id="UP000461880">
    <property type="component" value="Unassembled WGS sequence"/>
</dbReference>
<dbReference type="GO" id="GO:0009252">
    <property type="term" value="P:peptidoglycan biosynthetic process"/>
    <property type="evidence" value="ECO:0007669"/>
    <property type="project" value="TreeGrafter"/>
</dbReference>
<dbReference type="GO" id="GO:0005829">
    <property type="term" value="C:cytosol"/>
    <property type="evidence" value="ECO:0007669"/>
    <property type="project" value="TreeGrafter"/>
</dbReference>
<dbReference type="PROSITE" id="PS00395">
    <property type="entry name" value="ALANINE_RACEMASE"/>
    <property type="match status" value="1"/>
</dbReference>
<dbReference type="AlphaFoldDB" id="A0A7X2NR72"/>
<proteinExistence type="inferred from homology"/>
<dbReference type="NCBIfam" id="TIGR00492">
    <property type="entry name" value="alr"/>
    <property type="match status" value="1"/>
</dbReference>
<feature type="active site" description="Proton acceptor; specific for L-alanine" evidence="4">
    <location>
        <position position="249"/>
    </location>
</feature>
<dbReference type="SUPFAM" id="SSF50621">
    <property type="entry name" value="Alanine racemase C-terminal domain-like"/>
    <property type="match status" value="1"/>
</dbReference>
<dbReference type="InterPro" id="IPR009006">
    <property type="entry name" value="Ala_racemase/Decarboxylase_C"/>
</dbReference>
<dbReference type="CDD" id="cd00430">
    <property type="entry name" value="PLPDE_III_AR"/>
    <property type="match status" value="1"/>
</dbReference>
<dbReference type="Pfam" id="PF00842">
    <property type="entry name" value="Ala_racemase_C"/>
    <property type="match status" value="1"/>
</dbReference>
<dbReference type="Pfam" id="PF01168">
    <property type="entry name" value="Ala_racemase_N"/>
    <property type="match status" value="1"/>
</dbReference>
<feature type="binding site" evidence="4 6">
    <location>
        <position position="296"/>
    </location>
    <ligand>
        <name>substrate</name>
    </ligand>
</feature>
<reference evidence="8 9" key="1">
    <citation type="submission" date="2019-08" db="EMBL/GenBank/DDBJ databases">
        <title>In-depth cultivation of the pig gut microbiome towards novel bacterial diversity and tailored functional studies.</title>
        <authorList>
            <person name="Wylensek D."/>
            <person name="Hitch T.C.A."/>
            <person name="Clavel T."/>
        </authorList>
    </citation>
    <scope>NUCLEOTIDE SEQUENCE [LARGE SCALE GENOMIC DNA]</scope>
    <source>
        <strain evidence="8 9">Oil+RF-744-GAM-WT-6</strain>
    </source>
</reference>